<evidence type="ECO:0000313" key="2">
    <source>
        <dbReference type="Proteomes" id="UP000076738"/>
    </source>
</evidence>
<feature type="non-terminal residue" evidence="1">
    <location>
        <position position="1"/>
    </location>
</feature>
<dbReference type="PANTHER" id="PTHR37450">
    <property type="entry name" value="CIPC PROTEIN"/>
    <property type="match status" value="1"/>
</dbReference>
<dbReference type="AlphaFoldDB" id="A0A167Q085"/>
<reference evidence="1 2" key="1">
    <citation type="journal article" date="2016" name="Mol. Biol. Evol.">
        <title>Comparative Genomics of Early-Diverging Mushroom-Forming Fungi Provides Insights into the Origins of Lignocellulose Decay Capabilities.</title>
        <authorList>
            <person name="Nagy L.G."/>
            <person name="Riley R."/>
            <person name="Tritt A."/>
            <person name="Adam C."/>
            <person name="Daum C."/>
            <person name="Floudas D."/>
            <person name="Sun H."/>
            <person name="Yadav J.S."/>
            <person name="Pangilinan J."/>
            <person name="Larsson K.H."/>
            <person name="Matsuura K."/>
            <person name="Barry K."/>
            <person name="Labutti K."/>
            <person name="Kuo R."/>
            <person name="Ohm R.A."/>
            <person name="Bhattacharya S.S."/>
            <person name="Shirouzu T."/>
            <person name="Yoshinaga Y."/>
            <person name="Martin F.M."/>
            <person name="Grigoriev I.V."/>
            <person name="Hibbett D.S."/>
        </authorList>
    </citation>
    <scope>NUCLEOTIDE SEQUENCE [LARGE SCALE GENOMIC DNA]</scope>
    <source>
        <strain evidence="1 2">TUFC12733</strain>
    </source>
</reference>
<organism evidence="1 2">
    <name type="scientific">Calocera viscosa (strain TUFC12733)</name>
    <dbReference type="NCBI Taxonomy" id="1330018"/>
    <lineage>
        <taxon>Eukaryota</taxon>
        <taxon>Fungi</taxon>
        <taxon>Dikarya</taxon>
        <taxon>Basidiomycota</taxon>
        <taxon>Agaricomycotina</taxon>
        <taxon>Dacrymycetes</taxon>
        <taxon>Dacrymycetales</taxon>
        <taxon>Dacrymycetaceae</taxon>
        <taxon>Calocera</taxon>
    </lineage>
</organism>
<dbReference type="STRING" id="1330018.A0A167Q085"/>
<proteinExistence type="predicted"/>
<accession>A0A167Q085</accession>
<dbReference type="PANTHER" id="PTHR37450:SF1">
    <property type="entry name" value="CIPC PROTEIN"/>
    <property type="match status" value="1"/>
</dbReference>
<dbReference type="Pfam" id="PF12585">
    <property type="entry name" value="DUF3759"/>
    <property type="match status" value="1"/>
</dbReference>
<feature type="non-terminal residue" evidence="1">
    <location>
        <position position="83"/>
    </location>
</feature>
<protein>
    <submittedName>
        <fullName evidence="1">Uncharacterized protein</fullName>
    </submittedName>
</protein>
<dbReference type="Proteomes" id="UP000076738">
    <property type="component" value="Unassembled WGS sequence"/>
</dbReference>
<sequence length="83" mass="9321">EHKAHFTYEIIAAAAGFAAMRLWEEHERQQGKQPKHSLAKEVLAALAAAEVERLVETKGLDWLDKEKAKREAAKKADQLAGER</sequence>
<name>A0A167Q085_CALVF</name>
<evidence type="ECO:0000313" key="1">
    <source>
        <dbReference type="EMBL" id="KZO99298.1"/>
    </source>
</evidence>
<dbReference type="EMBL" id="KV417272">
    <property type="protein sequence ID" value="KZO99298.1"/>
    <property type="molecule type" value="Genomic_DNA"/>
</dbReference>
<dbReference type="InterPro" id="IPR022234">
    <property type="entry name" value="DUF3759"/>
</dbReference>
<gene>
    <name evidence="1" type="ORF">CALVIDRAFT_462046</name>
</gene>
<keyword evidence="2" id="KW-1185">Reference proteome</keyword>